<dbReference type="HOGENOM" id="CLU_036146_2_0_7"/>
<evidence type="ECO:0000313" key="11">
    <source>
        <dbReference type="EMBL" id="AII14586.1"/>
    </source>
</evidence>
<dbReference type="eggNOG" id="COG1519">
    <property type="taxonomic scope" value="Bacteria"/>
</dbReference>
<keyword evidence="9" id="KW-0448">Lipopolysaccharide biosynthesis</keyword>
<dbReference type="InterPro" id="IPR038107">
    <property type="entry name" value="Glycos_transf_N_sf"/>
</dbReference>
<comment type="similarity">
    <text evidence="9">Belongs to the glycosyltransferase group 1 family.</text>
</comment>
<dbReference type="KEGG" id="caj:CIG1485E_0740"/>
<keyword evidence="9" id="KW-1003">Cell membrane</keyword>
<dbReference type="RefSeq" id="WP_038453815.1">
    <property type="nucleotide sequence ID" value="NZ_CP009043.1"/>
</dbReference>
<dbReference type="InterPro" id="IPR007507">
    <property type="entry name" value="Glycos_transf_N"/>
</dbReference>
<dbReference type="STRING" id="1244531.CIG2463D_0741"/>
<dbReference type="Pfam" id="PF04413">
    <property type="entry name" value="Glycos_transf_N"/>
    <property type="match status" value="1"/>
</dbReference>
<evidence type="ECO:0000256" key="4">
    <source>
        <dbReference type="ARBA" id="ARBA00022679"/>
    </source>
</evidence>
<dbReference type="GO" id="GO:0009245">
    <property type="term" value="P:lipid A biosynthetic process"/>
    <property type="evidence" value="ECO:0007669"/>
    <property type="project" value="TreeGrafter"/>
</dbReference>
<evidence type="ECO:0000256" key="2">
    <source>
        <dbReference type="ARBA" id="ARBA00012621"/>
    </source>
</evidence>
<dbReference type="InterPro" id="IPR039901">
    <property type="entry name" value="Kdotransferase"/>
</dbReference>
<accession>A0A076F9B7</accession>
<dbReference type="SUPFAM" id="SSF53756">
    <property type="entry name" value="UDP-Glycosyltransferase/glycogen phosphorylase"/>
    <property type="match status" value="1"/>
</dbReference>
<evidence type="ECO:0000256" key="7">
    <source>
        <dbReference type="PIRSR" id="PIRSR639901-1"/>
    </source>
</evidence>
<dbReference type="EC" id="2.4.99.12" evidence="2 9"/>
<keyword evidence="12" id="KW-1185">Reference proteome</keyword>
<evidence type="ECO:0000313" key="12">
    <source>
        <dbReference type="Proteomes" id="UP000028486"/>
    </source>
</evidence>
<sequence>MIYTFLSLLIWALATPFLVLLSLKSKFKASIPARFFLINNPKFKEADFHFHACSLGEVVSVESLFKSVKNARISVVTQTGFNKARSITKEVRFLPFECFLPFWWSRAKVLVVFEAELWLNLFRIAKKSGGKTVLINARISDKSYKNYLKFKFYYKWIFSYVDLVLAQSDVDKERLKSLGAKNVKVVGNIKSTNLTKPTKIYEKQAKRVITIASSHENEEKNILKNLNLKAGEQLFVAPRHPERFANVDNLLRDFAKNHALSYEKFSENLGLKSDIVLIDTLGELVNVYAISDVVVLCGSFEPGIGGHNPIEIAQFGCSIISGKFIHNQKSLYGCVSGIQICDYDKINELLSENLQKTSIKNPADFSQILTEIKSLLK</sequence>
<dbReference type="Proteomes" id="UP000028486">
    <property type="component" value="Chromosome"/>
</dbReference>
<keyword evidence="4 9" id="KW-0808">Transferase</keyword>
<evidence type="ECO:0000256" key="9">
    <source>
        <dbReference type="RuleBase" id="RU365103"/>
    </source>
</evidence>
<gene>
    <name evidence="11" type="primary">kdtA</name>
    <name evidence="11" type="ORF">CIG1485E_0740</name>
</gene>
<dbReference type="EMBL" id="CP009043">
    <property type="protein sequence ID" value="AII14586.1"/>
    <property type="molecule type" value="Genomic_DNA"/>
</dbReference>
<evidence type="ECO:0000256" key="8">
    <source>
        <dbReference type="PIRSR" id="PIRSR639901-2"/>
    </source>
</evidence>
<comment type="pathway">
    <text evidence="1 9">Bacterial outer membrane biogenesis; LPS core biosynthesis.</text>
</comment>
<dbReference type="PANTHER" id="PTHR42755">
    <property type="entry name" value="3-DEOXY-MANNO-OCTULOSONATE CYTIDYLYLTRANSFERASE"/>
    <property type="match status" value="1"/>
</dbReference>
<comment type="function">
    <text evidence="9">Involved in lipopolysaccharide (LPS) biosynthesis. Catalyzes the transfer of 3-deoxy-D-manno-octulosonate (Kdo) residue(s) from CMP-Kdo to lipid IV(A), the tetraacyldisaccharide-1,4'-bisphosphate precursor of lipid A.</text>
</comment>
<dbReference type="Gene3D" id="3.40.50.11720">
    <property type="entry name" value="3-Deoxy-D-manno-octulosonic-acid transferase, N-terminal domain"/>
    <property type="match status" value="1"/>
</dbReference>
<dbReference type="GO" id="GO:0005886">
    <property type="term" value="C:plasma membrane"/>
    <property type="evidence" value="ECO:0007669"/>
    <property type="project" value="UniProtKB-SubCell"/>
</dbReference>
<reference evidence="12" key="1">
    <citation type="journal article" date="2014" name="Genome Announc.">
        <title>Complete Genome Sequence of Campylobacter iguaniorum Strain 1485ET, Isolated from a Bearded Dragon (Pogona vitticeps).</title>
        <authorList>
            <person name="Gilbert M.J."/>
            <person name="Miller W.G."/>
            <person name="Yee E."/>
            <person name="Kik M."/>
            <person name="Wagenaar J.A."/>
            <person name="Duim B."/>
        </authorList>
    </citation>
    <scope>NUCLEOTIDE SEQUENCE [LARGE SCALE GENOMIC DNA]</scope>
    <source>
        <strain evidence="12">1485E</strain>
    </source>
</reference>
<proteinExistence type="inferred from homology"/>
<evidence type="ECO:0000256" key="3">
    <source>
        <dbReference type="ARBA" id="ARBA00019077"/>
    </source>
</evidence>
<protein>
    <recommendedName>
        <fullName evidence="3 9">3-deoxy-D-manno-octulosonic acid transferase</fullName>
        <shortName evidence="9">Kdo transferase</shortName>
        <ecNumber evidence="2 9">2.4.99.12</ecNumber>
    </recommendedName>
    <alternativeName>
        <fullName evidence="5 9">Lipid IV(A) 3-deoxy-D-manno-octulosonic acid transferase</fullName>
    </alternativeName>
</protein>
<keyword evidence="9" id="KW-0472">Membrane</keyword>
<dbReference type="OrthoDB" id="9789797at2"/>
<dbReference type="UniPathway" id="UPA00958"/>
<evidence type="ECO:0000256" key="5">
    <source>
        <dbReference type="ARBA" id="ARBA00031445"/>
    </source>
</evidence>
<keyword evidence="11" id="KW-0328">Glycosyltransferase</keyword>
<dbReference type="GO" id="GO:0009244">
    <property type="term" value="P:lipopolysaccharide core region biosynthetic process"/>
    <property type="evidence" value="ECO:0007669"/>
    <property type="project" value="UniProtKB-UniRule"/>
</dbReference>
<dbReference type="AlphaFoldDB" id="A0A076F9B7"/>
<comment type="subcellular location">
    <subcellularLocation>
        <location evidence="9">Cell membrane</location>
    </subcellularLocation>
</comment>
<dbReference type="NCBIfam" id="NF004389">
    <property type="entry name" value="PRK05749.1-5"/>
    <property type="match status" value="1"/>
</dbReference>
<evidence type="ECO:0000259" key="10">
    <source>
        <dbReference type="Pfam" id="PF04413"/>
    </source>
</evidence>
<comment type="catalytic activity">
    <reaction evidence="6 9">
        <text>lipid IVA (E. coli) + CMP-3-deoxy-beta-D-manno-octulosonate = alpha-Kdo-(2-&gt;6)-lipid IVA (E. coli) + CMP + H(+)</text>
        <dbReference type="Rhea" id="RHEA:28066"/>
        <dbReference type="ChEBI" id="CHEBI:15378"/>
        <dbReference type="ChEBI" id="CHEBI:58603"/>
        <dbReference type="ChEBI" id="CHEBI:60364"/>
        <dbReference type="ChEBI" id="CHEBI:60377"/>
        <dbReference type="ChEBI" id="CHEBI:85987"/>
        <dbReference type="EC" id="2.4.99.12"/>
    </reaction>
</comment>
<evidence type="ECO:0000256" key="1">
    <source>
        <dbReference type="ARBA" id="ARBA00004713"/>
    </source>
</evidence>
<dbReference type="PANTHER" id="PTHR42755:SF1">
    <property type="entry name" value="3-DEOXY-D-MANNO-OCTULOSONIC ACID TRANSFERASE, MITOCHONDRIAL-RELATED"/>
    <property type="match status" value="1"/>
</dbReference>
<feature type="site" description="Transition state stabilizer" evidence="8">
    <location>
        <position position="190"/>
    </location>
</feature>
<name>A0A076F9B7_9BACT</name>
<evidence type="ECO:0000256" key="6">
    <source>
        <dbReference type="ARBA" id="ARBA00049183"/>
    </source>
</evidence>
<organism evidence="11 12">
    <name type="scientific">Campylobacter iguaniorum</name>
    <dbReference type="NCBI Taxonomy" id="1244531"/>
    <lineage>
        <taxon>Bacteria</taxon>
        <taxon>Pseudomonadati</taxon>
        <taxon>Campylobacterota</taxon>
        <taxon>Epsilonproteobacteria</taxon>
        <taxon>Campylobacterales</taxon>
        <taxon>Campylobacteraceae</taxon>
        <taxon>Campylobacter</taxon>
    </lineage>
</organism>
<feature type="site" description="Transition state stabilizer" evidence="8">
    <location>
        <position position="114"/>
    </location>
</feature>
<feature type="domain" description="3-deoxy-D-manno-octulosonic-acid transferase N-terminal" evidence="10">
    <location>
        <begin position="31"/>
        <end position="191"/>
    </location>
</feature>
<dbReference type="Gene3D" id="3.40.50.2000">
    <property type="entry name" value="Glycogen Phosphorylase B"/>
    <property type="match status" value="1"/>
</dbReference>
<feature type="active site" description="Proton acceptor" evidence="7">
    <location>
        <position position="57"/>
    </location>
</feature>
<dbReference type="GO" id="GO:0043842">
    <property type="term" value="F:Kdo transferase activity"/>
    <property type="evidence" value="ECO:0007669"/>
    <property type="project" value="UniProtKB-EC"/>
</dbReference>